<feature type="region of interest" description="Disordered" evidence="1">
    <location>
        <begin position="1"/>
        <end position="50"/>
    </location>
</feature>
<protein>
    <submittedName>
        <fullName evidence="2">Uncharacterized protein</fullName>
    </submittedName>
</protein>
<evidence type="ECO:0000313" key="2">
    <source>
        <dbReference type="EMBL" id="KAK2951424.1"/>
    </source>
</evidence>
<name>A0ABQ9XI87_9EUKA</name>
<feature type="region of interest" description="Disordered" evidence="1">
    <location>
        <begin position="675"/>
        <end position="709"/>
    </location>
</feature>
<gene>
    <name evidence="2" type="ORF">BLNAU_13581</name>
</gene>
<comment type="caution">
    <text evidence="2">The sequence shown here is derived from an EMBL/GenBank/DDBJ whole genome shotgun (WGS) entry which is preliminary data.</text>
</comment>
<feature type="compositionally biased region" description="Basic and acidic residues" evidence="1">
    <location>
        <begin position="149"/>
        <end position="160"/>
    </location>
</feature>
<dbReference type="EMBL" id="JARBJD010000118">
    <property type="protein sequence ID" value="KAK2951424.1"/>
    <property type="molecule type" value="Genomic_DNA"/>
</dbReference>
<keyword evidence="3" id="KW-1185">Reference proteome</keyword>
<proteinExistence type="predicted"/>
<feature type="region of interest" description="Disordered" evidence="1">
    <location>
        <begin position="64"/>
        <end position="197"/>
    </location>
</feature>
<feature type="compositionally biased region" description="Basic and acidic residues" evidence="1">
    <location>
        <begin position="1"/>
        <end position="11"/>
    </location>
</feature>
<sequence length="709" mass="79166">MSDTRSRDSRQSRVSLRSPAELTSSSPRLNVTTGQFSARRFYGTPRPNFHERYQVQKVIDYAPRPRPSAIGEWPTYEAHPPPFPSFKSEGDGESALPPLPKDEQDDLFLSKTTENDVLNKTSPPNELQSDEDPKEEINSDSDGVGIPANKDKQDIPRDSESPPAISTIPSILPPLKTQRSMNQPQGTERTGGWTGRDNDYNTEFVSKVASYAVRDLFADYPQECQSAGFDPLSASRWLNGERYTAVIADRENKHRSSNVLKDYLRVNQTSRDSIGSSQQHLHRTGFLPPSVPNLPFTDRVAENLLRQERSKKENGKRLVDSVFKSAQVWSAQNSRGVSDRNMRREAQTVTTVDGIHAPVLQRPSSEEQEEGRKVPKLFSKAEDRRMKAYTEGVYRRSQNELNMYYSDDAGTATPTHRTQLPPLHSTLNQLSHRWPKGEGRVAIEGAPTARAVDYQHFSSSPLAVSHYTVGKLGEVDMTTMPVTQRSLARSTQKQPDEQSDDEVASVDSDWSVVSKDDHPPPHNLKVPHGVRVVVTDDGQQTIAGTARSYYTPHQIMRIDHSPTIGGPTRRREQLVGDLHLSPLTKRVPNSEQTDSPTITTASITKQLRVASTIPLEKYATGEWMIPSRTTDKPTYFDFEEEASETLNRLRDKSVPVTAETERNIRNALSFRTEINDAESLDATGTTQPPQKTAPIGFPDANFGATPATD</sequence>
<organism evidence="2 3">
    <name type="scientific">Blattamonas nauphoetae</name>
    <dbReference type="NCBI Taxonomy" id="2049346"/>
    <lineage>
        <taxon>Eukaryota</taxon>
        <taxon>Metamonada</taxon>
        <taxon>Preaxostyla</taxon>
        <taxon>Oxymonadida</taxon>
        <taxon>Blattamonas</taxon>
    </lineage>
</organism>
<reference evidence="2 3" key="1">
    <citation type="journal article" date="2022" name="bioRxiv">
        <title>Genomics of Preaxostyla Flagellates Illuminates Evolutionary Transitions and the Path Towards Mitochondrial Loss.</title>
        <authorList>
            <person name="Novak L.V.F."/>
            <person name="Treitli S.C."/>
            <person name="Pyrih J."/>
            <person name="Halakuc P."/>
            <person name="Pipaliya S.V."/>
            <person name="Vacek V."/>
            <person name="Brzon O."/>
            <person name="Soukal P."/>
            <person name="Eme L."/>
            <person name="Dacks J.B."/>
            <person name="Karnkowska A."/>
            <person name="Elias M."/>
            <person name="Hampl V."/>
        </authorList>
    </citation>
    <scope>NUCLEOTIDE SEQUENCE [LARGE SCALE GENOMIC DNA]</scope>
    <source>
        <strain evidence="2">NAU3</strain>
        <tissue evidence="2">Gut</tissue>
    </source>
</reference>
<evidence type="ECO:0000256" key="1">
    <source>
        <dbReference type="SAM" id="MobiDB-lite"/>
    </source>
</evidence>
<feature type="compositionally biased region" description="Polar residues" evidence="1">
    <location>
        <begin position="110"/>
        <end position="127"/>
    </location>
</feature>
<dbReference type="Proteomes" id="UP001281761">
    <property type="component" value="Unassembled WGS sequence"/>
</dbReference>
<feature type="compositionally biased region" description="Polar residues" evidence="1">
    <location>
        <begin position="21"/>
        <end position="36"/>
    </location>
</feature>
<feature type="compositionally biased region" description="Polar residues" evidence="1">
    <location>
        <begin position="177"/>
        <end position="188"/>
    </location>
</feature>
<feature type="region of interest" description="Disordered" evidence="1">
    <location>
        <begin position="486"/>
        <end position="525"/>
    </location>
</feature>
<accession>A0ABQ9XI87</accession>
<evidence type="ECO:0000313" key="3">
    <source>
        <dbReference type="Proteomes" id="UP001281761"/>
    </source>
</evidence>